<dbReference type="InterPro" id="IPR000873">
    <property type="entry name" value="AMP-dep_synth/lig_dom"/>
</dbReference>
<dbReference type="KEGG" id="pmad:BAY61_21490"/>
<evidence type="ECO:0000256" key="1">
    <source>
        <dbReference type="ARBA" id="ARBA00006432"/>
    </source>
</evidence>
<dbReference type="PROSITE" id="PS00455">
    <property type="entry name" value="AMP_BINDING"/>
    <property type="match status" value="1"/>
</dbReference>
<dbReference type="Pfam" id="PF13193">
    <property type="entry name" value="AMP-binding_C"/>
    <property type="match status" value="1"/>
</dbReference>
<dbReference type="PANTHER" id="PTHR43107">
    <property type="entry name" value="LONG-CHAIN FATTY ACID TRANSPORT PROTEIN"/>
    <property type="match status" value="1"/>
</dbReference>
<keyword evidence="6" id="KW-1185">Reference proteome</keyword>
<evidence type="ECO:0000256" key="3">
    <source>
        <dbReference type="ARBA" id="ARBA00022741"/>
    </source>
</evidence>
<dbReference type="PANTHER" id="PTHR43107:SF15">
    <property type="entry name" value="FATTY ACID TRANSPORT PROTEIN 3, ISOFORM A"/>
    <property type="match status" value="1"/>
</dbReference>
<gene>
    <name evidence="5" type="ORF">SAMN05421630_112197</name>
</gene>
<dbReference type="GO" id="GO:0005524">
    <property type="term" value="F:ATP binding"/>
    <property type="evidence" value="ECO:0007669"/>
    <property type="project" value="UniProtKB-KW"/>
</dbReference>
<organism evidence="5 6">
    <name type="scientific">Prauserella marina</name>
    <dbReference type="NCBI Taxonomy" id="530584"/>
    <lineage>
        <taxon>Bacteria</taxon>
        <taxon>Bacillati</taxon>
        <taxon>Actinomycetota</taxon>
        <taxon>Actinomycetes</taxon>
        <taxon>Pseudonocardiales</taxon>
        <taxon>Pseudonocardiaceae</taxon>
        <taxon>Prauserella</taxon>
    </lineage>
</organism>
<dbReference type="Proteomes" id="UP000199494">
    <property type="component" value="Unassembled WGS sequence"/>
</dbReference>
<dbReference type="InterPro" id="IPR020845">
    <property type="entry name" value="AMP-binding_CS"/>
</dbReference>
<dbReference type="InterPro" id="IPR045851">
    <property type="entry name" value="AMP-bd_C_sf"/>
</dbReference>
<dbReference type="Gene3D" id="3.30.300.30">
    <property type="match status" value="1"/>
</dbReference>
<keyword evidence="4" id="KW-0067">ATP-binding</keyword>
<dbReference type="AlphaFoldDB" id="A0A222VT82"/>
<protein>
    <submittedName>
        <fullName evidence="5">Crotonobetaine/carnitine-CoA ligase</fullName>
    </submittedName>
</protein>
<evidence type="ECO:0000256" key="2">
    <source>
        <dbReference type="ARBA" id="ARBA00022598"/>
    </source>
</evidence>
<evidence type="ECO:0000313" key="6">
    <source>
        <dbReference type="Proteomes" id="UP000199494"/>
    </source>
</evidence>
<dbReference type="STRING" id="530584.SAMN05421630_112197"/>
<dbReference type="Gene3D" id="3.40.50.12780">
    <property type="entry name" value="N-terminal domain of ligase-like"/>
    <property type="match status" value="1"/>
</dbReference>
<name>A0A222VT82_9PSEU</name>
<sequence>MPRPRRVVEELVRARAEAHPDTVWLKWLDEEISWLTALSLSKRAANGLLELGVRPGERVALLLPNRPEFIWTHLAIQIIGAHSVPVNISQRGATLAHILTDSGASVIVFHDKLRDAVLSVRHRLPSVRRLVVCDGPAGGGIDWNTERLFACADTEPETGAATSETGAGSGVGMMYTSGTTGPPKGVVTADYDLRPVEALVRAAGVRPGETMYTGLPLFHGNALLVSMLGSIFADAKLALAPKFSASRLLSDCARYGAVEFNTLGGMISILLKQPPSPLDREHEVRVVLSAGCPANRWREFEDRFGIRIVEWFGMVDSPGILLNDTGRVGSMGRGGVAGIEFRVVDDADRPLGPQEVGELVFRHPRGATTSYHNLPGATARAYRGGWFHSGDLADYDEDGFFYYRGRKRESMRRLGENVSAWEIESVLNTHPAVLDSAAHAVASELGDEDIKVCVVLRSAYDAEPGELLLFCVERMAYHAVPRYVEFLEALPKTATERNQYATLRERGLTPSTWDRETEGSSWLKSRSPARP</sequence>
<proteinExistence type="inferred from homology"/>
<dbReference type="OrthoDB" id="2579187at2"/>
<dbReference type="SUPFAM" id="SSF56801">
    <property type="entry name" value="Acetyl-CoA synthetase-like"/>
    <property type="match status" value="1"/>
</dbReference>
<reference evidence="5 6" key="1">
    <citation type="submission" date="2016-10" db="EMBL/GenBank/DDBJ databases">
        <authorList>
            <person name="de Groot N.N."/>
        </authorList>
    </citation>
    <scope>NUCLEOTIDE SEQUENCE [LARGE SCALE GENOMIC DNA]</scope>
    <source>
        <strain evidence="5 6">CGMCC 4.5506</strain>
    </source>
</reference>
<dbReference type="RefSeq" id="WP_091809814.1">
    <property type="nucleotide sequence ID" value="NZ_CP016353.1"/>
</dbReference>
<keyword evidence="3" id="KW-0547">Nucleotide-binding</keyword>
<dbReference type="InterPro" id="IPR025110">
    <property type="entry name" value="AMP-bd_C"/>
</dbReference>
<dbReference type="Pfam" id="PF00501">
    <property type="entry name" value="AMP-binding"/>
    <property type="match status" value="1"/>
</dbReference>
<dbReference type="GO" id="GO:0004467">
    <property type="term" value="F:long-chain fatty acid-CoA ligase activity"/>
    <property type="evidence" value="ECO:0007669"/>
    <property type="project" value="TreeGrafter"/>
</dbReference>
<dbReference type="GO" id="GO:0044539">
    <property type="term" value="P:long-chain fatty acid import into cell"/>
    <property type="evidence" value="ECO:0007669"/>
    <property type="project" value="TreeGrafter"/>
</dbReference>
<dbReference type="GO" id="GO:0005886">
    <property type="term" value="C:plasma membrane"/>
    <property type="evidence" value="ECO:0007669"/>
    <property type="project" value="TreeGrafter"/>
</dbReference>
<keyword evidence="2 5" id="KW-0436">Ligase</keyword>
<evidence type="ECO:0000256" key="4">
    <source>
        <dbReference type="ARBA" id="ARBA00022840"/>
    </source>
</evidence>
<evidence type="ECO:0000313" key="5">
    <source>
        <dbReference type="EMBL" id="SDD79945.1"/>
    </source>
</evidence>
<dbReference type="GO" id="GO:0005324">
    <property type="term" value="F:long-chain fatty acid transmembrane transporter activity"/>
    <property type="evidence" value="ECO:0007669"/>
    <property type="project" value="TreeGrafter"/>
</dbReference>
<dbReference type="EMBL" id="FMZE01000012">
    <property type="protein sequence ID" value="SDD79945.1"/>
    <property type="molecule type" value="Genomic_DNA"/>
</dbReference>
<comment type="similarity">
    <text evidence="1">Belongs to the ATP-dependent AMP-binding enzyme family.</text>
</comment>
<accession>A0A222VT82</accession>
<dbReference type="InterPro" id="IPR042099">
    <property type="entry name" value="ANL_N_sf"/>
</dbReference>